<proteinExistence type="predicted"/>
<dbReference type="InterPro" id="IPR029787">
    <property type="entry name" value="Nucleotide_cyclase"/>
</dbReference>
<sequence>MTSRFRWFHGQSRPLWWKLSGVTIAGSIVTGAIAIHAIENVPLHCRHSLWIALIAEAFVWILLWIIWNHVVATWQKRALRDSLTGLARPTAFWEFTEYAALQQGASPWVIAYLDLDNFKQVNDRWGHGTGDAVLKMWGRLLLSQSRNCDIIGRLGGEEIGWWFPHTTAEEAQTALERVLHLCCSTSVDGLAGFSFSAGIASGQAQESVWDAARRADRALYEAKRAGKGRVSEASL</sequence>
<feature type="transmembrane region" description="Helical" evidence="1">
    <location>
        <begin position="15"/>
        <end position="37"/>
    </location>
</feature>
<protein>
    <recommendedName>
        <fullName evidence="2">GGDEF domain-containing protein</fullName>
    </recommendedName>
</protein>
<dbReference type="InterPro" id="IPR050469">
    <property type="entry name" value="Diguanylate_Cyclase"/>
</dbReference>
<dbReference type="SMART" id="SM00267">
    <property type="entry name" value="GGDEF"/>
    <property type="match status" value="1"/>
</dbReference>
<evidence type="ECO:0000259" key="2">
    <source>
        <dbReference type="PROSITE" id="PS50887"/>
    </source>
</evidence>
<evidence type="ECO:0000256" key="1">
    <source>
        <dbReference type="SAM" id="Phobius"/>
    </source>
</evidence>
<dbReference type="NCBIfam" id="TIGR00254">
    <property type="entry name" value="GGDEF"/>
    <property type="match status" value="1"/>
</dbReference>
<dbReference type="InterPro" id="IPR043128">
    <property type="entry name" value="Rev_trsase/Diguanyl_cyclase"/>
</dbReference>
<dbReference type="PANTHER" id="PTHR45138:SF9">
    <property type="entry name" value="DIGUANYLATE CYCLASE DGCM-RELATED"/>
    <property type="match status" value="1"/>
</dbReference>
<dbReference type="InterPro" id="IPR000160">
    <property type="entry name" value="GGDEF_dom"/>
</dbReference>
<dbReference type="Proteomes" id="UP000242699">
    <property type="component" value="Unassembled WGS sequence"/>
</dbReference>
<accession>A0A2T2X4C7</accession>
<dbReference type="EMBL" id="PXYT01000016">
    <property type="protein sequence ID" value="PSR29350.1"/>
    <property type="molecule type" value="Genomic_DNA"/>
</dbReference>
<dbReference type="PROSITE" id="PS50887">
    <property type="entry name" value="GGDEF"/>
    <property type="match status" value="1"/>
</dbReference>
<dbReference type="GO" id="GO:0052621">
    <property type="term" value="F:diguanylate cyclase activity"/>
    <property type="evidence" value="ECO:0007669"/>
    <property type="project" value="TreeGrafter"/>
</dbReference>
<keyword evidence="1" id="KW-0472">Membrane</keyword>
<organism evidence="3 4">
    <name type="scientific">Sulfobacillus benefaciens</name>
    <dbReference type="NCBI Taxonomy" id="453960"/>
    <lineage>
        <taxon>Bacteria</taxon>
        <taxon>Bacillati</taxon>
        <taxon>Bacillota</taxon>
        <taxon>Clostridia</taxon>
        <taxon>Eubacteriales</taxon>
        <taxon>Clostridiales Family XVII. Incertae Sedis</taxon>
        <taxon>Sulfobacillus</taxon>
    </lineage>
</organism>
<dbReference type="AlphaFoldDB" id="A0A2T2X4C7"/>
<dbReference type="Pfam" id="PF00990">
    <property type="entry name" value="GGDEF"/>
    <property type="match status" value="1"/>
</dbReference>
<name>A0A2T2X4C7_9FIRM</name>
<evidence type="ECO:0000313" key="3">
    <source>
        <dbReference type="EMBL" id="PSR29350.1"/>
    </source>
</evidence>
<dbReference type="GO" id="GO:1902201">
    <property type="term" value="P:negative regulation of bacterial-type flagellum-dependent cell motility"/>
    <property type="evidence" value="ECO:0007669"/>
    <property type="project" value="TreeGrafter"/>
</dbReference>
<dbReference type="GO" id="GO:0043709">
    <property type="term" value="P:cell adhesion involved in single-species biofilm formation"/>
    <property type="evidence" value="ECO:0007669"/>
    <property type="project" value="TreeGrafter"/>
</dbReference>
<dbReference type="PANTHER" id="PTHR45138">
    <property type="entry name" value="REGULATORY COMPONENTS OF SENSORY TRANSDUCTION SYSTEM"/>
    <property type="match status" value="1"/>
</dbReference>
<dbReference type="SUPFAM" id="SSF55073">
    <property type="entry name" value="Nucleotide cyclase"/>
    <property type="match status" value="1"/>
</dbReference>
<evidence type="ECO:0000313" key="4">
    <source>
        <dbReference type="Proteomes" id="UP000242699"/>
    </source>
</evidence>
<dbReference type="CDD" id="cd01949">
    <property type="entry name" value="GGDEF"/>
    <property type="match status" value="1"/>
</dbReference>
<keyword evidence="1" id="KW-1133">Transmembrane helix</keyword>
<reference evidence="3 4" key="1">
    <citation type="journal article" date="2014" name="BMC Genomics">
        <title>Comparison of environmental and isolate Sulfobacillus genomes reveals diverse carbon, sulfur, nitrogen, and hydrogen metabolisms.</title>
        <authorList>
            <person name="Justice N.B."/>
            <person name="Norman A."/>
            <person name="Brown C.T."/>
            <person name="Singh A."/>
            <person name="Thomas B.C."/>
            <person name="Banfield J.F."/>
        </authorList>
    </citation>
    <scope>NUCLEOTIDE SEQUENCE [LARGE SCALE GENOMIC DNA]</scope>
    <source>
        <strain evidence="3">AMDSBA1</strain>
    </source>
</reference>
<comment type="caution">
    <text evidence="3">The sequence shown here is derived from an EMBL/GenBank/DDBJ whole genome shotgun (WGS) entry which is preliminary data.</text>
</comment>
<feature type="domain" description="GGDEF" evidence="2">
    <location>
        <begin position="106"/>
        <end position="235"/>
    </location>
</feature>
<feature type="transmembrane region" description="Helical" evidence="1">
    <location>
        <begin position="49"/>
        <end position="67"/>
    </location>
</feature>
<dbReference type="GO" id="GO:0005886">
    <property type="term" value="C:plasma membrane"/>
    <property type="evidence" value="ECO:0007669"/>
    <property type="project" value="TreeGrafter"/>
</dbReference>
<gene>
    <name evidence="3" type="ORF">C7B43_08380</name>
</gene>
<dbReference type="Gene3D" id="3.30.70.270">
    <property type="match status" value="1"/>
</dbReference>
<keyword evidence="1" id="KW-0812">Transmembrane</keyword>